<dbReference type="EMBL" id="SMOL01000695">
    <property type="protein sequence ID" value="KAB2602618.1"/>
    <property type="molecule type" value="Genomic_DNA"/>
</dbReference>
<evidence type="ECO:0000313" key="8">
    <source>
        <dbReference type="Proteomes" id="UP000327157"/>
    </source>
</evidence>
<dbReference type="FunFam" id="3.40.33.10:FF:000006">
    <property type="entry name" value="Putative pathogenesis-related protein 1"/>
    <property type="match status" value="1"/>
</dbReference>
<feature type="signal peptide" evidence="5">
    <location>
        <begin position="1"/>
        <end position="24"/>
    </location>
</feature>
<dbReference type="PANTHER" id="PTHR10334">
    <property type="entry name" value="CYSTEINE-RICH SECRETORY PROTEIN-RELATED"/>
    <property type="match status" value="1"/>
</dbReference>
<dbReference type="SMART" id="SM00198">
    <property type="entry name" value="SCP"/>
    <property type="match status" value="1"/>
</dbReference>
<comment type="similarity">
    <text evidence="1">Belongs to the CRISP family.</text>
</comment>
<protein>
    <submittedName>
        <fullName evidence="7">Pathogenesis-related protein 1-like</fullName>
    </submittedName>
</protein>
<sequence length="161" mass="17716">MGLCKISLSLLYILGSALIQSTHAQDTPQDFLNSHNSARAAVGVGPLMWEDNIARFAQNHANQRTGDCNLTHTYGQYGENLSTSTADLPGAEAVDRWVAEKVDYNYESNSCVDGKMCGHYRQVVWNTTVRVGCAKVRCNNGGTFIGCNYDPPGNYQDEKPY</sequence>
<keyword evidence="4" id="KW-1015">Disulfide bond</keyword>
<evidence type="ECO:0000256" key="3">
    <source>
        <dbReference type="ARBA" id="ARBA00022821"/>
    </source>
</evidence>
<feature type="domain" description="SCP" evidence="6">
    <location>
        <begin position="26"/>
        <end position="157"/>
    </location>
</feature>
<dbReference type="GO" id="GO:0098542">
    <property type="term" value="P:defense response to other organism"/>
    <property type="evidence" value="ECO:0007669"/>
    <property type="project" value="UniProtKB-ARBA"/>
</dbReference>
<dbReference type="AlphaFoldDB" id="A0A5N5FHK4"/>
<evidence type="ECO:0000259" key="6">
    <source>
        <dbReference type="SMART" id="SM00198"/>
    </source>
</evidence>
<dbReference type="Proteomes" id="UP000327157">
    <property type="component" value="Chromosome 10"/>
</dbReference>
<dbReference type="SUPFAM" id="SSF55797">
    <property type="entry name" value="PR-1-like"/>
    <property type="match status" value="1"/>
</dbReference>
<accession>A0A5N5FHK4</accession>
<dbReference type="Pfam" id="PF00188">
    <property type="entry name" value="CAP"/>
    <property type="match status" value="1"/>
</dbReference>
<dbReference type="InterPro" id="IPR035940">
    <property type="entry name" value="CAP_sf"/>
</dbReference>
<organism evidence="7 8">
    <name type="scientific">Pyrus ussuriensis x Pyrus communis</name>
    <dbReference type="NCBI Taxonomy" id="2448454"/>
    <lineage>
        <taxon>Eukaryota</taxon>
        <taxon>Viridiplantae</taxon>
        <taxon>Streptophyta</taxon>
        <taxon>Embryophyta</taxon>
        <taxon>Tracheophyta</taxon>
        <taxon>Spermatophyta</taxon>
        <taxon>Magnoliopsida</taxon>
        <taxon>eudicotyledons</taxon>
        <taxon>Gunneridae</taxon>
        <taxon>Pentapetalae</taxon>
        <taxon>rosids</taxon>
        <taxon>fabids</taxon>
        <taxon>Rosales</taxon>
        <taxon>Rosaceae</taxon>
        <taxon>Amygdaloideae</taxon>
        <taxon>Maleae</taxon>
        <taxon>Pyrus</taxon>
    </lineage>
</organism>
<dbReference type="GO" id="GO:0005576">
    <property type="term" value="C:extracellular region"/>
    <property type="evidence" value="ECO:0007669"/>
    <property type="project" value="InterPro"/>
</dbReference>
<feature type="chain" id="PRO_5024463413" evidence="5">
    <location>
        <begin position="25"/>
        <end position="161"/>
    </location>
</feature>
<evidence type="ECO:0000256" key="4">
    <source>
        <dbReference type="ARBA" id="ARBA00023157"/>
    </source>
</evidence>
<dbReference type="Gene3D" id="3.40.33.10">
    <property type="entry name" value="CAP"/>
    <property type="match status" value="1"/>
</dbReference>
<evidence type="ECO:0000256" key="5">
    <source>
        <dbReference type="SAM" id="SignalP"/>
    </source>
</evidence>
<reference evidence="8" key="2">
    <citation type="submission" date="2019-10" db="EMBL/GenBank/DDBJ databases">
        <title>A de novo genome assembly of a pear dwarfing rootstock.</title>
        <authorList>
            <person name="Wang F."/>
            <person name="Wang J."/>
            <person name="Li S."/>
            <person name="Zhang Y."/>
            <person name="Fang M."/>
            <person name="Ma L."/>
            <person name="Zhao Y."/>
            <person name="Jiang S."/>
        </authorList>
    </citation>
    <scope>NUCLEOTIDE SEQUENCE [LARGE SCALE GENOMIC DNA]</scope>
</reference>
<reference evidence="7 8" key="3">
    <citation type="submission" date="2019-11" db="EMBL/GenBank/DDBJ databases">
        <title>A de novo genome assembly of a pear dwarfing rootstock.</title>
        <authorList>
            <person name="Wang F."/>
            <person name="Wang J."/>
            <person name="Li S."/>
            <person name="Zhang Y."/>
            <person name="Fang M."/>
            <person name="Ma L."/>
            <person name="Zhao Y."/>
            <person name="Jiang S."/>
        </authorList>
    </citation>
    <scope>NUCLEOTIDE SEQUENCE [LARGE SCALE GENOMIC DNA]</scope>
    <source>
        <strain evidence="7">S2</strain>
        <tissue evidence="7">Leaf</tissue>
    </source>
</reference>
<dbReference type="PROSITE" id="PS01010">
    <property type="entry name" value="CRISP_2"/>
    <property type="match status" value="1"/>
</dbReference>
<proteinExistence type="inferred from homology"/>
<dbReference type="InterPro" id="IPR018244">
    <property type="entry name" value="Allrgn_V5/Tpx1_CS"/>
</dbReference>
<comment type="caution">
    <text evidence="7">The sequence shown here is derived from an EMBL/GenBank/DDBJ whole genome shotgun (WGS) entry which is preliminary data.</text>
</comment>
<dbReference type="OrthoDB" id="337038at2759"/>
<reference evidence="7 8" key="1">
    <citation type="submission" date="2019-09" db="EMBL/GenBank/DDBJ databases">
        <authorList>
            <person name="Ou C."/>
        </authorList>
    </citation>
    <scope>NUCLEOTIDE SEQUENCE [LARGE SCALE GENOMIC DNA]</scope>
    <source>
        <strain evidence="7">S2</strain>
        <tissue evidence="7">Leaf</tissue>
    </source>
</reference>
<evidence type="ECO:0000256" key="1">
    <source>
        <dbReference type="ARBA" id="ARBA00009923"/>
    </source>
</evidence>
<keyword evidence="8" id="KW-1185">Reference proteome</keyword>
<name>A0A5N5FHK4_9ROSA</name>
<dbReference type="InterPro" id="IPR001283">
    <property type="entry name" value="CRISP-related"/>
</dbReference>
<keyword evidence="3" id="KW-0611">Plant defense</keyword>
<dbReference type="PRINTS" id="PR00837">
    <property type="entry name" value="V5TPXLIKE"/>
</dbReference>
<evidence type="ECO:0000313" key="7">
    <source>
        <dbReference type="EMBL" id="KAB2602618.1"/>
    </source>
</evidence>
<dbReference type="CDD" id="cd05381">
    <property type="entry name" value="CAP_PR-1"/>
    <property type="match status" value="1"/>
</dbReference>
<keyword evidence="2 5" id="KW-0732">Signal</keyword>
<evidence type="ECO:0000256" key="2">
    <source>
        <dbReference type="ARBA" id="ARBA00022729"/>
    </source>
</evidence>
<gene>
    <name evidence="7" type="ORF">D8674_003623</name>
</gene>
<dbReference type="InterPro" id="IPR014044">
    <property type="entry name" value="CAP_dom"/>
</dbReference>